<sequence>MLLPISTLPFGGSLAFAVASGRRYAREPWICYNLIFISLIGSIDGGGEIIARFALFSLDFILAGSWIALHPSLLSPCSLFFAMMPHL</sequence>
<dbReference type="Proteomes" id="UP000784294">
    <property type="component" value="Unassembled WGS sequence"/>
</dbReference>
<comment type="caution">
    <text evidence="2">The sequence shown here is derived from an EMBL/GenBank/DDBJ whole genome shotgun (WGS) entry which is preliminary data.</text>
</comment>
<reference evidence="2" key="1">
    <citation type="submission" date="2018-11" db="EMBL/GenBank/DDBJ databases">
        <authorList>
            <consortium name="Pathogen Informatics"/>
        </authorList>
    </citation>
    <scope>NUCLEOTIDE SEQUENCE</scope>
</reference>
<organism evidence="2 3">
    <name type="scientific">Protopolystoma xenopodis</name>
    <dbReference type="NCBI Taxonomy" id="117903"/>
    <lineage>
        <taxon>Eukaryota</taxon>
        <taxon>Metazoa</taxon>
        <taxon>Spiralia</taxon>
        <taxon>Lophotrochozoa</taxon>
        <taxon>Platyhelminthes</taxon>
        <taxon>Monogenea</taxon>
        <taxon>Polyopisthocotylea</taxon>
        <taxon>Polystomatidea</taxon>
        <taxon>Polystomatidae</taxon>
        <taxon>Protopolystoma</taxon>
    </lineage>
</organism>
<evidence type="ECO:0000313" key="2">
    <source>
        <dbReference type="EMBL" id="VEL16191.1"/>
    </source>
</evidence>
<name>A0A3S5A012_9PLAT</name>
<dbReference type="EMBL" id="CAAALY010027496">
    <property type="protein sequence ID" value="VEL16191.1"/>
    <property type="molecule type" value="Genomic_DNA"/>
</dbReference>
<evidence type="ECO:0000313" key="3">
    <source>
        <dbReference type="Proteomes" id="UP000784294"/>
    </source>
</evidence>
<protein>
    <submittedName>
        <fullName evidence="2">Uncharacterized protein</fullName>
    </submittedName>
</protein>
<keyword evidence="1" id="KW-1133">Transmembrane helix</keyword>
<keyword evidence="1" id="KW-0472">Membrane</keyword>
<keyword evidence="1" id="KW-0812">Transmembrane</keyword>
<feature type="transmembrane region" description="Helical" evidence="1">
    <location>
        <begin position="30"/>
        <end position="54"/>
    </location>
</feature>
<gene>
    <name evidence="2" type="ORF">PXEA_LOCUS9631</name>
</gene>
<proteinExistence type="predicted"/>
<feature type="transmembrane region" description="Helical" evidence="1">
    <location>
        <begin position="60"/>
        <end position="82"/>
    </location>
</feature>
<dbReference type="AlphaFoldDB" id="A0A3S5A012"/>
<evidence type="ECO:0000256" key="1">
    <source>
        <dbReference type="SAM" id="Phobius"/>
    </source>
</evidence>
<keyword evidence="3" id="KW-1185">Reference proteome</keyword>
<accession>A0A3S5A012</accession>